<keyword evidence="3" id="KW-0378">Hydrolase</keyword>
<comment type="caution">
    <text evidence="3">The sequence shown here is derived from an EMBL/GenBank/DDBJ whole genome shotgun (WGS) entry which is preliminary data.</text>
</comment>
<dbReference type="Proteomes" id="UP000779900">
    <property type="component" value="Unassembled WGS sequence"/>
</dbReference>
<dbReference type="Gene3D" id="3.30.420.10">
    <property type="entry name" value="Ribonuclease H-like superfamily/Ribonuclease H"/>
    <property type="match status" value="1"/>
</dbReference>
<dbReference type="AlphaFoldDB" id="A0A938BQA7"/>
<evidence type="ECO:0000313" key="3">
    <source>
        <dbReference type="EMBL" id="MBM3330390.1"/>
    </source>
</evidence>
<dbReference type="EMBL" id="VGIR01000002">
    <property type="protein sequence ID" value="MBM3330390.1"/>
    <property type="molecule type" value="Genomic_DNA"/>
</dbReference>
<gene>
    <name evidence="3" type="ORF">FJY68_00905</name>
</gene>
<protein>
    <submittedName>
        <fullName evidence="3">Exonuclease</fullName>
    </submittedName>
</protein>
<feature type="domain" description="YprB ribonuclease H-like" evidence="2">
    <location>
        <begin position="159"/>
        <end position="326"/>
    </location>
</feature>
<dbReference type="SUPFAM" id="SSF53098">
    <property type="entry name" value="Ribonuclease H-like"/>
    <property type="match status" value="1"/>
</dbReference>
<keyword evidence="3" id="KW-0540">Nuclease</keyword>
<sequence>MRSFDPDKYEPDPDFEGRPDTISAFREQLRRDYEGMPLDKVMPGDVVENDYGACYRLTATTRGALRRGDAGRTRQDLLGSVSLVRGIRDKTRVRLEEQGFKTLADLENHPRFCGESKRIRELLEAGSSEELAEVVGARLSRSHPSVLGLSALHKDTDFLFLDLETMGLFTGQPLVVAGLARLAADNTVIVEQYVVRDFPDELALLFEVNRQVGEHKAMVTYNGKAFDLPFLTGRSAYYGVKLSPPGLHFDLLHFCRRAWRGELEGCSLRSIEQSILGISRETDLPGELVPEFYYEYLRTGNAGFLKPIVDHNRQDVISLVNVFSSLVEHWNSRADL</sequence>
<organism evidence="3 4">
    <name type="scientific">candidate division WOR-3 bacterium</name>
    <dbReference type="NCBI Taxonomy" id="2052148"/>
    <lineage>
        <taxon>Bacteria</taxon>
        <taxon>Bacteria division WOR-3</taxon>
    </lineage>
</organism>
<evidence type="ECO:0000259" key="2">
    <source>
        <dbReference type="Pfam" id="PF13482"/>
    </source>
</evidence>
<dbReference type="InterPro" id="IPR012337">
    <property type="entry name" value="RNaseH-like_sf"/>
</dbReference>
<dbReference type="GO" id="GO:0003676">
    <property type="term" value="F:nucleic acid binding"/>
    <property type="evidence" value="ECO:0007669"/>
    <property type="project" value="InterPro"/>
</dbReference>
<dbReference type="PANTHER" id="PTHR38462:SF1">
    <property type="entry name" value="YPRB RIBONUCLEASE H-LIKE DOMAIN-CONTAINING PROTEIN"/>
    <property type="match status" value="1"/>
</dbReference>
<proteinExistence type="predicted"/>
<dbReference type="InterPro" id="IPR038720">
    <property type="entry name" value="YprB_RNase_H-like_dom"/>
</dbReference>
<name>A0A938BQA7_UNCW3</name>
<accession>A0A938BQA7</accession>
<dbReference type="PANTHER" id="PTHR38462">
    <property type="entry name" value="EXONUCLEASE-LIKE PROTEIN"/>
    <property type="match status" value="1"/>
</dbReference>
<reference evidence="3" key="1">
    <citation type="submission" date="2019-03" db="EMBL/GenBank/DDBJ databases">
        <title>Lake Tanganyika Metagenome-Assembled Genomes (MAGs).</title>
        <authorList>
            <person name="Tran P."/>
        </authorList>
    </citation>
    <scope>NUCLEOTIDE SEQUENCE</scope>
    <source>
        <strain evidence="3">K_DeepCast_150m_m2_040</strain>
    </source>
</reference>
<dbReference type="Pfam" id="PF13482">
    <property type="entry name" value="RNase_H_2"/>
    <property type="match status" value="1"/>
</dbReference>
<evidence type="ECO:0000313" key="4">
    <source>
        <dbReference type="Proteomes" id="UP000779900"/>
    </source>
</evidence>
<evidence type="ECO:0000256" key="1">
    <source>
        <dbReference type="SAM" id="MobiDB-lite"/>
    </source>
</evidence>
<feature type="region of interest" description="Disordered" evidence="1">
    <location>
        <begin position="1"/>
        <end position="20"/>
    </location>
</feature>
<feature type="compositionally biased region" description="Basic and acidic residues" evidence="1">
    <location>
        <begin position="1"/>
        <end position="19"/>
    </location>
</feature>
<dbReference type="InterPro" id="IPR036397">
    <property type="entry name" value="RNaseH_sf"/>
</dbReference>
<dbReference type="GO" id="GO:0004527">
    <property type="term" value="F:exonuclease activity"/>
    <property type="evidence" value="ECO:0007669"/>
    <property type="project" value="UniProtKB-KW"/>
</dbReference>
<keyword evidence="3" id="KW-0269">Exonuclease</keyword>